<dbReference type="EMBL" id="CAJNBJ010000001">
    <property type="protein sequence ID" value="CAE6701689.1"/>
    <property type="molecule type" value="Genomic_DNA"/>
</dbReference>
<dbReference type="InterPro" id="IPR004155">
    <property type="entry name" value="PBS_lyase_HEAT"/>
</dbReference>
<name>A0ABM8QK46_9BACT</name>
<keyword evidence="2" id="KW-0812">Transmembrane</keyword>
<feature type="transmembrane region" description="Helical" evidence="2">
    <location>
        <begin position="12"/>
        <end position="33"/>
    </location>
</feature>
<keyword evidence="2" id="KW-1133">Transmembrane helix</keyword>
<evidence type="ECO:0008006" key="5">
    <source>
        <dbReference type="Google" id="ProtNLM"/>
    </source>
</evidence>
<comment type="caution">
    <text evidence="3">The sequence shown here is derived from an EMBL/GenBank/DDBJ whole genome shotgun (WGS) entry which is preliminary data.</text>
</comment>
<dbReference type="InterPro" id="IPR021133">
    <property type="entry name" value="HEAT_type_2"/>
</dbReference>
<accession>A0ABM8QK46</accession>
<dbReference type="InterPro" id="IPR016024">
    <property type="entry name" value="ARM-type_fold"/>
</dbReference>
<dbReference type="PANTHER" id="PTHR12697">
    <property type="entry name" value="PBS LYASE HEAT-LIKE PROTEIN"/>
    <property type="match status" value="1"/>
</dbReference>
<dbReference type="Pfam" id="PF13646">
    <property type="entry name" value="HEAT_2"/>
    <property type="match status" value="1"/>
</dbReference>
<feature type="transmembrane region" description="Helical" evidence="2">
    <location>
        <begin position="48"/>
        <end position="66"/>
    </location>
</feature>
<reference evidence="3 4" key="1">
    <citation type="submission" date="2021-02" db="EMBL/GenBank/DDBJ databases">
        <authorList>
            <person name="Han P."/>
        </authorList>
    </citation>
    <scope>NUCLEOTIDE SEQUENCE [LARGE SCALE GENOMIC DNA]</scope>
    <source>
        <strain evidence="3">Candidatus Nitrospira sp. ZN2</strain>
    </source>
</reference>
<dbReference type="Gene3D" id="1.25.10.10">
    <property type="entry name" value="Leucine-rich Repeat Variant"/>
    <property type="match status" value="1"/>
</dbReference>
<proteinExistence type="predicted"/>
<gene>
    <name evidence="3" type="ORF">NSPZN2_10767</name>
</gene>
<dbReference type="PROSITE" id="PS50077">
    <property type="entry name" value="HEAT_REPEAT"/>
    <property type="match status" value="1"/>
</dbReference>
<comment type="function">
    <text evidence="1">Catalyzes the hydroxylation of the N(6)-(4-aminobutyl)-L-lysine intermediate produced by deoxyhypusine synthase/DHPS on a critical lysine of the eukaryotic translation initiation factor 5A/eIF-5A. This is the second step of the post-translational modification of that lysine into an unusual amino acid residue named hypusine. Hypusination is unique to mature eIF-5A factor and is essential for its function.</text>
</comment>
<evidence type="ECO:0000313" key="3">
    <source>
        <dbReference type="EMBL" id="CAE6701689.1"/>
    </source>
</evidence>
<evidence type="ECO:0000256" key="1">
    <source>
        <dbReference type="ARBA" id="ARBA00045876"/>
    </source>
</evidence>
<keyword evidence="4" id="KW-1185">Reference proteome</keyword>
<dbReference type="SUPFAM" id="SSF48371">
    <property type="entry name" value="ARM repeat"/>
    <property type="match status" value="1"/>
</dbReference>
<dbReference type="SMART" id="SM00567">
    <property type="entry name" value="EZ_HEAT"/>
    <property type="match status" value="2"/>
</dbReference>
<evidence type="ECO:0000313" key="4">
    <source>
        <dbReference type="Proteomes" id="UP000675880"/>
    </source>
</evidence>
<dbReference type="PANTHER" id="PTHR12697:SF5">
    <property type="entry name" value="DEOXYHYPUSINE HYDROXYLASE"/>
    <property type="match status" value="1"/>
</dbReference>
<organism evidence="3 4">
    <name type="scientific">Nitrospira defluvii</name>
    <dbReference type="NCBI Taxonomy" id="330214"/>
    <lineage>
        <taxon>Bacteria</taxon>
        <taxon>Pseudomonadati</taxon>
        <taxon>Nitrospirota</taxon>
        <taxon>Nitrospiria</taxon>
        <taxon>Nitrospirales</taxon>
        <taxon>Nitrospiraceae</taxon>
        <taxon>Nitrospira</taxon>
    </lineage>
</organism>
<sequence>MSPAMARHAQSGHANVTTIFILLGVVVSGVWIWKRLSPDVQDVVIDQAIPLAAVVVVVLVAIWVLVGKLRGRRKQKQARARLITLFESQTAAEKRLKLAFALIEVNEYRREGLEEIAPRLQDVFLTTLARALGDKQHQVRGMAASHLGVIGDESVVPHLLAALEDDHAYVRSSAALGLGRLRASAAKEKLAYVSKEDWDQTVRSRAREALERIR</sequence>
<evidence type="ECO:0000256" key="2">
    <source>
        <dbReference type="SAM" id="Phobius"/>
    </source>
</evidence>
<dbReference type="InterPro" id="IPR011989">
    <property type="entry name" value="ARM-like"/>
</dbReference>
<protein>
    <recommendedName>
        <fullName evidence="5">HEAT repeat domain-containing protein</fullName>
    </recommendedName>
</protein>
<keyword evidence="2" id="KW-0472">Membrane</keyword>
<dbReference type="Proteomes" id="UP000675880">
    <property type="component" value="Unassembled WGS sequence"/>
</dbReference>